<name>A0A7D4QA82_9MICO</name>
<keyword evidence="1" id="KW-0472">Membrane</keyword>
<evidence type="ECO:0000313" key="3">
    <source>
        <dbReference type="Proteomes" id="UP000502498"/>
    </source>
</evidence>
<feature type="transmembrane region" description="Helical" evidence="1">
    <location>
        <begin position="75"/>
        <end position="97"/>
    </location>
</feature>
<evidence type="ECO:0000256" key="1">
    <source>
        <dbReference type="SAM" id="Phobius"/>
    </source>
</evidence>
<dbReference type="Proteomes" id="UP000502498">
    <property type="component" value="Chromosome"/>
</dbReference>
<dbReference type="AlphaFoldDB" id="A0A7D4QA82"/>
<feature type="transmembrane region" description="Helical" evidence="1">
    <location>
        <begin position="44"/>
        <end position="63"/>
    </location>
</feature>
<sequence>MRPGVALALATISFVTLVIFGFGMLSLAADVDVIAVPGLGQVPGIVATTAATIAFAGSLWPIVRRPQPSYGGSAITALAGFLAYVIGLWVAAVAGGADLARAGAAAAGFATSGFALVLAGAGLVAGWGGIALVRTRARRPRWPWEDEFDQ</sequence>
<keyword evidence="1" id="KW-1133">Transmembrane helix</keyword>
<reference evidence="2 3" key="1">
    <citation type="submission" date="2020-05" db="EMBL/GenBank/DDBJ databases">
        <title>Strain PA2F3 complete genome.</title>
        <authorList>
            <person name="Kim Y.-S."/>
            <person name="Kim S.-J."/>
            <person name="Jung H.-k."/>
            <person name="Kim S.-E."/>
            <person name="Kim K.-H."/>
        </authorList>
    </citation>
    <scope>NUCLEOTIDE SEQUENCE [LARGE SCALE GENOMIC DNA]</scope>
    <source>
        <strain evidence="2 3">PA2F3</strain>
    </source>
</reference>
<gene>
    <name evidence="2" type="ORF">HQM25_03005</name>
</gene>
<evidence type="ECO:0000313" key="2">
    <source>
        <dbReference type="EMBL" id="QKJ21059.1"/>
    </source>
</evidence>
<keyword evidence="1" id="KW-0812">Transmembrane</keyword>
<dbReference type="EMBL" id="CP054038">
    <property type="protein sequence ID" value="QKJ21059.1"/>
    <property type="molecule type" value="Genomic_DNA"/>
</dbReference>
<feature type="transmembrane region" description="Helical" evidence="1">
    <location>
        <begin position="109"/>
        <end position="133"/>
    </location>
</feature>
<protein>
    <submittedName>
        <fullName evidence="2">Uncharacterized protein</fullName>
    </submittedName>
</protein>
<accession>A0A7D4QA82</accession>
<proteinExistence type="predicted"/>
<organism evidence="2 3">
    <name type="scientific">Microbacterium hominis</name>
    <dbReference type="NCBI Taxonomy" id="162426"/>
    <lineage>
        <taxon>Bacteria</taxon>
        <taxon>Bacillati</taxon>
        <taxon>Actinomycetota</taxon>
        <taxon>Actinomycetes</taxon>
        <taxon>Micrococcales</taxon>
        <taxon>Microbacteriaceae</taxon>
        <taxon>Microbacterium</taxon>
    </lineage>
</organism>